<dbReference type="PROSITE" id="PS50011">
    <property type="entry name" value="PROTEIN_KINASE_DOM"/>
    <property type="match status" value="1"/>
</dbReference>
<evidence type="ECO:0000313" key="4">
    <source>
        <dbReference type="Proteomes" id="UP001530377"/>
    </source>
</evidence>
<accession>A0ABD3RLL9</accession>
<feature type="compositionally biased region" description="Low complexity" evidence="1">
    <location>
        <begin position="182"/>
        <end position="194"/>
    </location>
</feature>
<evidence type="ECO:0000256" key="1">
    <source>
        <dbReference type="SAM" id="MobiDB-lite"/>
    </source>
</evidence>
<organism evidence="3 4">
    <name type="scientific">Cyclostephanos tholiformis</name>
    <dbReference type="NCBI Taxonomy" id="382380"/>
    <lineage>
        <taxon>Eukaryota</taxon>
        <taxon>Sar</taxon>
        <taxon>Stramenopiles</taxon>
        <taxon>Ochrophyta</taxon>
        <taxon>Bacillariophyta</taxon>
        <taxon>Coscinodiscophyceae</taxon>
        <taxon>Thalassiosirophycidae</taxon>
        <taxon>Stephanodiscales</taxon>
        <taxon>Stephanodiscaceae</taxon>
        <taxon>Cyclostephanos</taxon>
    </lineage>
</organism>
<dbReference type="EMBL" id="JALLPB020000511">
    <property type="protein sequence ID" value="KAL3808425.1"/>
    <property type="molecule type" value="Genomic_DNA"/>
</dbReference>
<dbReference type="Gene3D" id="1.10.510.10">
    <property type="entry name" value="Transferase(Phosphotransferase) domain 1"/>
    <property type="match status" value="1"/>
</dbReference>
<gene>
    <name evidence="3" type="ORF">ACHAXA_003832</name>
</gene>
<reference evidence="3 4" key="1">
    <citation type="submission" date="2024-10" db="EMBL/GenBank/DDBJ databases">
        <title>Updated reference genomes for cyclostephanoid diatoms.</title>
        <authorList>
            <person name="Roberts W.R."/>
            <person name="Alverson A.J."/>
        </authorList>
    </citation>
    <scope>NUCLEOTIDE SEQUENCE [LARGE SCALE GENOMIC DNA]</scope>
    <source>
        <strain evidence="3 4">AJA228-03</strain>
    </source>
</reference>
<name>A0ABD3RLL9_9STRA</name>
<keyword evidence="4" id="KW-1185">Reference proteome</keyword>
<evidence type="ECO:0000259" key="2">
    <source>
        <dbReference type="PROSITE" id="PS50011"/>
    </source>
</evidence>
<dbReference type="SUPFAM" id="SSF56112">
    <property type="entry name" value="Protein kinase-like (PK-like)"/>
    <property type="match status" value="1"/>
</dbReference>
<feature type="region of interest" description="Disordered" evidence="1">
    <location>
        <begin position="1"/>
        <end position="59"/>
    </location>
</feature>
<dbReference type="AlphaFoldDB" id="A0ABD3RLL9"/>
<feature type="region of interest" description="Disordered" evidence="1">
    <location>
        <begin position="150"/>
        <end position="213"/>
    </location>
</feature>
<dbReference type="Proteomes" id="UP001530377">
    <property type="component" value="Unassembled WGS sequence"/>
</dbReference>
<dbReference type="InterPro" id="IPR011009">
    <property type="entry name" value="Kinase-like_dom_sf"/>
</dbReference>
<proteinExistence type="predicted"/>
<evidence type="ECO:0000313" key="3">
    <source>
        <dbReference type="EMBL" id="KAL3808425.1"/>
    </source>
</evidence>
<protein>
    <recommendedName>
        <fullName evidence="2">Protein kinase domain-containing protein</fullName>
    </recommendedName>
</protein>
<sequence>MNDESGIGGGRRRHVRTSSLEHRSEEEIWEAMQRSADPLPIRAGEWQGESTTVPPPPPSPPVDTNIDIVHHPAVPHPLRIRLPEDMSRPPTGTIIDDIILPPLDPPPFDPPYALKCVRITQRVRNCEGSHEILILTSIAQSLDEAIKGEAVVHDDDDDDDEGDDDDDDMEGGNDEEEDIMDDISSSFMSSSSSSSDDDDDDDGGRETPPPNNRGFLEAFKVLWSHPIRENRHGGHPTHVYYARKLRREDVDWIETGEAVAIKAVSFQCIRANRYRLSEDFYKEAAALNYLSNGLRGRPIDETHVLTADTIMCSNSHLFIVMPYCDGGDLFERVAEMDRSRLTEDEARFFFRQILKLVLTGCIRDFVRRD</sequence>
<comment type="caution">
    <text evidence="3">The sequence shown here is derived from an EMBL/GenBank/DDBJ whole genome shotgun (WGS) entry which is preliminary data.</text>
</comment>
<dbReference type="InterPro" id="IPR000719">
    <property type="entry name" value="Prot_kinase_dom"/>
</dbReference>
<feature type="compositionally biased region" description="Acidic residues" evidence="1">
    <location>
        <begin position="154"/>
        <end position="181"/>
    </location>
</feature>
<feature type="domain" description="Protein kinase" evidence="2">
    <location>
        <begin position="225"/>
        <end position="369"/>
    </location>
</feature>